<dbReference type="PROSITE" id="PS01358">
    <property type="entry name" value="ZF_RANBP2_1"/>
    <property type="match status" value="1"/>
</dbReference>
<evidence type="ECO:0000256" key="1">
    <source>
        <dbReference type="ARBA" id="ARBA00022723"/>
    </source>
</evidence>
<dbReference type="Proteomes" id="UP000544331">
    <property type="component" value="Unassembled WGS sequence"/>
</dbReference>
<dbReference type="InterPro" id="IPR001876">
    <property type="entry name" value="Znf_RanBP2"/>
</dbReference>
<comment type="caution">
    <text evidence="5">The sequence shown here is derived from an EMBL/GenBank/DDBJ whole genome shotgun (WGS) entry which is preliminary data.</text>
</comment>
<keyword evidence="2" id="KW-0863">Zinc-finger</keyword>
<keyword evidence="3" id="KW-0862">Zinc</keyword>
<name>A0A8H6DL28_9HYPO</name>
<dbReference type="OrthoDB" id="5001819at2759"/>
<sequence length="268" mass="30161">MTKPTEVNIAWWLCMNVTCTKTNDIGDERCKGCDSELAKGATALSADINEIGQCEGIDLKGKAVWKLHEAKRVDLSEARAERSTYGYDYSSDEDGNFKIVTWIVHHAMTCVNKPRKDCLKGVEASNPKQLTRIKLHYIQFTYAMAPVTAIRGDHTMWQCMTTVNDEYCQVNAMFEFGQDDKGSAIRVPILGCPKCKLARRIGTLALRDNWEIIGHLEDYTALGEEVWEYDVPYDVDEPDPVLYRTVAGFGDDDIAYDDVPNDRAVNGE</sequence>
<evidence type="ECO:0000256" key="3">
    <source>
        <dbReference type="ARBA" id="ARBA00022833"/>
    </source>
</evidence>
<feature type="domain" description="RanBP2-type" evidence="4">
    <location>
        <begin position="12"/>
        <end position="33"/>
    </location>
</feature>
<dbReference type="AlphaFoldDB" id="A0A8H6DL28"/>
<gene>
    <name evidence="5" type="ORF">FMUND_4103</name>
</gene>
<dbReference type="EMBL" id="JAAOAN010000129">
    <property type="protein sequence ID" value="KAF5720615.1"/>
    <property type="molecule type" value="Genomic_DNA"/>
</dbReference>
<evidence type="ECO:0000313" key="5">
    <source>
        <dbReference type="EMBL" id="KAF5720615.1"/>
    </source>
</evidence>
<accession>A0A8H6DL28</accession>
<keyword evidence="6" id="KW-1185">Reference proteome</keyword>
<reference evidence="5 6" key="1">
    <citation type="submission" date="2020-05" db="EMBL/GenBank/DDBJ databases">
        <title>Identification and distribution of gene clusters putatively required for synthesis of sphingolipid metabolism inhibitors in phylogenetically diverse species of the filamentous fungus Fusarium.</title>
        <authorList>
            <person name="Kim H.-S."/>
            <person name="Busman M."/>
            <person name="Brown D.W."/>
            <person name="Divon H."/>
            <person name="Uhlig S."/>
            <person name="Proctor R.H."/>
        </authorList>
    </citation>
    <scope>NUCLEOTIDE SEQUENCE [LARGE SCALE GENOMIC DNA]</scope>
    <source>
        <strain evidence="5 6">NRRL 66235</strain>
    </source>
</reference>
<protein>
    <recommendedName>
        <fullName evidence="4">RanBP2-type domain-containing protein</fullName>
    </recommendedName>
</protein>
<keyword evidence="1" id="KW-0479">Metal-binding</keyword>
<evidence type="ECO:0000313" key="6">
    <source>
        <dbReference type="Proteomes" id="UP000544331"/>
    </source>
</evidence>
<dbReference type="GO" id="GO:0008270">
    <property type="term" value="F:zinc ion binding"/>
    <property type="evidence" value="ECO:0007669"/>
    <property type="project" value="UniProtKB-KW"/>
</dbReference>
<evidence type="ECO:0000259" key="4">
    <source>
        <dbReference type="PROSITE" id="PS01358"/>
    </source>
</evidence>
<organism evidence="5 6">
    <name type="scientific">Fusarium mundagurra</name>
    <dbReference type="NCBI Taxonomy" id="1567541"/>
    <lineage>
        <taxon>Eukaryota</taxon>
        <taxon>Fungi</taxon>
        <taxon>Dikarya</taxon>
        <taxon>Ascomycota</taxon>
        <taxon>Pezizomycotina</taxon>
        <taxon>Sordariomycetes</taxon>
        <taxon>Hypocreomycetidae</taxon>
        <taxon>Hypocreales</taxon>
        <taxon>Nectriaceae</taxon>
        <taxon>Fusarium</taxon>
        <taxon>Fusarium fujikuroi species complex</taxon>
    </lineage>
</organism>
<evidence type="ECO:0000256" key="2">
    <source>
        <dbReference type="ARBA" id="ARBA00022771"/>
    </source>
</evidence>
<proteinExistence type="predicted"/>